<protein>
    <recommendedName>
        <fullName evidence="3">LXG domain-containing protein</fullName>
    </recommendedName>
</protein>
<comment type="caution">
    <text evidence="1">The sequence shown here is derived from an EMBL/GenBank/DDBJ whole genome shotgun (WGS) entry which is preliminary data.</text>
</comment>
<evidence type="ECO:0008006" key="3">
    <source>
        <dbReference type="Google" id="ProtNLM"/>
    </source>
</evidence>
<dbReference type="RefSeq" id="WP_101771995.1">
    <property type="nucleotide sequence ID" value="NZ_CP071414.1"/>
</dbReference>
<proteinExistence type="predicted"/>
<dbReference type="EMBL" id="RJMR01000014">
    <property type="protein sequence ID" value="RSI22053.1"/>
    <property type="molecule type" value="Genomic_DNA"/>
</dbReference>
<evidence type="ECO:0000313" key="2">
    <source>
        <dbReference type="Proteomes" id="UP000280549"/>
    </source>
</evidence>
<accession>A0ABD7JQW9</accession>
<sequence length="712" mass="78839">MSEVIKIHNLPGLANYGKALNDYGNNIEAAAKETERQFLTKTDDSVSDAVLAFFEILNSLQSQVFHQAPAAIKQYGSYVQFFENTVAGQGFDIKAWTWGDGKDTVVQKLKVEQVDKIKEVMDGLQPLLDSATEKASFPAVNLAARHLGTAQSNFDSLAENRTGTHVGIEAAHDLFSSNLSEVIASLDALTTVITHAKAAVLVPPTTIFRAIQQQLLTRETIGYINAIENETDAKALQSVLEKKPEDLIKLEIDNISEGTYGSISGIMEIFVKRQDAATLNAFLNSLGHAELDKVQSLTNHLRIAEDNRSKIVAGQMKKLHKNNPSNLNSDEMRNLDDRLQQINRFNGLLASIQELGIGKNKEVILAPGGKGANGKEVKLYRYHQRLLELEFFQGDIQLTRTTNSFDSGEEHMKKNERDNLFKLVSDTDVKTIAGTPGFYKDIEEFTSHTDNGRFGNAGADYADSLVELEKERKKADEEFVANLANITMDTSLAIFAPEVYLMSQTARKIMEFDINSNINDAYDFYKSHDGSDPDSFKEKAKKTSLQGLTDSIQEVAAWADKKQAIDDNAQKLGEAYKSDLLKSGYWSLSGTQADGEKLHITDRTKYYDFNAMLRMNELDQNGLTGFISSIDHGSSVADKLKEARVKVSNEVRAYLEGQPYSGERLTLSEMTPEQLGEVATAIEQIGGANSDAAFQTYMDTNFEFSWSAQAGK</sequence>
<reference evidence="1 2" key="1">
    <citation type="submission" date="2018-11" db="EMBL/GenBank/DDBJ databases">
        <title>Species Designations Belie Phenotypic and Genotypic Heterogeneity in Oral Streptococci.</title>
        <authorList>
            <person name="Velsko I."/>
        </authorList>
    </citation>
    <scope>NUCLEOTIDE SEQUENCE [LARGE SCALE GENOMIC DNA]</scope>
    <source>
        <strain evidence="1 2">BCC20</strain>
    </source>
</reference>
<evidence type="ECO:0000313" key="1">
    <source>
        <dbReference type="EMBL" id="RSI22053.1"/>
    </source>
</evidence>
<gene>
    <name evidence="1" type="ORF">D8881_11515</name>
</gene>
<name>A0ABD7JQW9_STRSA</name>
<organism evidence="1 2">
    <name type="scientific">Streptococcus sanguinis</name>
    <dbReference type="NCBI Taxonomy" id="1305"/>
    <lineage>
        <taxon>Bacteria</taxon>
        <taxon>Bacillati</taxon>
        <taxon>Bacillota</taxon>
        <taxon>Bacilli</taxon>
        <taxon>Lactobacillales</taxon>
        <taxon>Streptococcaceae</taxon>
        <taxon>Streptococcus</taxon>
    </lineage>
</organism>
<dbReference type="AlphaFoldDB" id="A0ABD7JQW9"/>
<dbReference type="Proteomes" id="UP000280549">
    <property type="component" value="Unassembled WGS sequence"/>
</dbReference>